<dbReference type="AlphaFoldDB" id="A0A0C3GTF5"/>
<reference evidence="2 3" key="1">
    <citation type="submission" date="2014-04" db="EMBL/GenBank/DDBJ databases">
        <authorList>
            <consortium name="DOE Joint Genome Institute"/>
            <person name="Kuo A."/>
            <person name="Martino E."/>
            <person name="Perotto S."/>
            <person name="Kohler A."/>
            <person name="Nagy L.G."/>
            <person name="Floudas D."/>
            <person name="Copeland A."/>
            <person name="Barry K.W."/>
            <person name="Cichocki N."/>
            <person name="Veneault-Fourrey C."/>
            <person name="LaButti K."/>
            <person name="Lindquist E.A."/>
            <person name="Lipzen A."/>
            <person name="Lundell T."/>
            <person name="Morin E."/>
            <person name="Murat C."/>
            <person name="Sun H."/>
            <person name="Tunlid A."/>
            <person name="Henrissat B."/>
            <person name="Grigoriev I.V."/>
            <person name="Hibbett D.S."/>
            <person name="Martin F."/>
            <person name="Nordberg H.P."/>
            <person name="Cantor M.N."/>
            <person name="Hua S.X."/>
        </authorList>
    </citation>
    <scope>NUCLEOTIDE SEQUENCE [LARGE SCALE GENOMIC DNA]</scope>
    <source>
        <strain evidence="2 3">Zn</strain>
    </source>
</reference>
<evidence type="ECO:0000256" key="1">
    <source>
        <dbReference type="SAM" id="SignalP"/>
    </source>
</evidence>
<name>A0A0C3GTF5_OIDMZ</name>
<proteinExistence type="predicted"/>
<dbReference type="PANTHER" id="PTHR40616">
    <property type="entry name" value="LINALOOL DEHYDRATASE_ISOMERASE DOMAIN-CONTAINING PROTEIN"/>
    <property type="match status" value="1"/>
</dbReference>
<evidence type="ECO:0000313" key="3">
    <source>
        <dbReference type="Proteomes" id="UP000054321"/>
    </source>
</evidence>
<gene>
    <name evidence="2" type="ORF">OIDMADRAFT_46081</name>
</gene>
<organism evidence="2 3">
    <name type="scientific">Oidiodendron maius (strain Zn)</name>
    <dbReference type="NCBI Taxonomy" id="913774"/>
    <lineage>
        <taxon>Eukaryota</taxon>
        <taxon>Fungi</taxon>
        <taxon>Dikarya</taxon>
        <taxon>Ascomycota</taxon>
        <taxon>Pezizomycotina</taxon>
        <taxon>Leotiomycetes</taxon>
        <taxon>Leotiomycetes incertae sedis</taxon>
        <taxon>Myxotrichaceae</taxon>
        <taxon>Oidiodendron</taxon>
    </lineage>
</organism>
<dbReference type="PANTHER" id="PTHR40616:SF1">
    <property type="entry name" value="LINALOOL DEHYDRATASE_ISOMERASE DOMAIN-CONTAINING PROTEIN"/>
    <property type="match status" value="1"/>
</dbReference>
<feature type="chain" id="PRO_5002164710" description="Linalool dehydratase/isomerase domain-containing protein" evidence="1">
    <location>
        <begin position="22"/>
        <end position="546"/>
    </location>
</feature>
<dbReference type="Proteomes" id="UP000054321">
    <property type="component" value="Unassembled WGS sequence"/>
</dbReference>
<evidence type="ECO:0000313" key="2">
    <source>
        <dbReference type="EMBL" id="KIM93656.1"/>
    </source>
</evidence>
<keyword evidence="3" id="KW-1185">Reference proteome</keyword>
<dbReference type="InParanoid" id="A0A0C3GTF5"/>
<keyword evidence="1" id="KW-0732">Signal</keyword>
<dbReference type="HOGENOM" id="CLU_023528_0_0_1"/>
<dbReference type="EMBL" id="KN832893">
    <property type="protein sequence ID" value="KIM93656.1"/>
    <property type="molecule type" value="Genomic_DNA"/>
</dbReference>
<reference evidence="3" key="2">
    <citation type="submission" date="2015-01" db="EMBL/GenBank/DDBJ databases">
        <title>Evolutionary Origins and Diversification of the Mycorrhizal Mutualists.</title>
        <authorList>
            <consortium name="DOE Joint Genome Institute"/>
            <consortium name="Mycorrhizal Genomics Consortium"/>
            <person name="Kohler A."/>
            <person name="Kuo A."/>
            <person name="Nagy L.G."/>
            <person name="Floudas D."/>
            <person name="Copeland A."/>
            <person name="Barry K.W."/>
            <person name="Cichocki N."/>
            <person name="Veneault-Fourrey C."/>
            <person name="LaButti K."/>
            <person name="Lindquist E.A."/>
            <person name="Lipzen A."/>
            <person name="Lundell T."/>
            <person name="Morin E."/>
            <person name="Murat C."/>
            <person name="Riley R."/>
            <person name="Ohm R."/>
            <person name="Sun H."/>
            <person name="Tunlid A."/>
            <person name="Henrissat B."/>
            <person name="Grigoriev I.V."/>
            <person name="Hibbett D.S."/>
            <person name="Martin F."/>
        </authorList>
    </citation>
    <scope>NUCLEOTIDE SEQUENCE [LARGE SCALE GENOMIC DNA]</scope>
    <source>
        <strain evidence="3">Zn</strain>
    </source>
</reference>
<protein>
    <recommendedName>
        <fullName evidence="4">Linalool dehydratase/isomerase domain-containing protein</fullName>
    </recommendedName>
</protein>
<sequence>MHLQWFIPAALAFFSIKTCAALSESKLTSSAQSLFDYAMSINDPRFDESYKFIIYPDTGPWSVRFTAWYVAGLLHRNQGADVDNAKAALKGILACQQRDSYDSAWYGTWKLSPDEPTPTPDSDLYPPSIYNTYDPNWREFIGTQLIQIVEEFPALIGPELISQIVTTMEIQAIGAMRRDGTNGDNLVTGYTNPALMRALTVGWTGYRTGNKTLIDYANIQGSEITKLFKDGPNTFTEYNAPTYYGMDVWALAASIKYGPQNSTMTINAPFLLAELWADIAEHFNAYLGNFVGPYDRANSRDMTQHSATLPLWFWGMLGYQQAPEPNKLELDLQYDATQGCAIALLIDTVKANVPASTIKKLTVPPGNTEERFLNKTIRQSLYNDTIRTATSWMSKNLMIGGETLAEVVPRSGQFVPAIVHWAADPDHKPFPYNGFFSLYPTATTITAVASRTKLEVSYPNTTQEGTNSFQFLLSNIPPAWNLAGNVVSGFSTLPCLDVAVSAAGLELQPIVYGGTIYDHIYYNITYMVPANFSGIPSVTFDFVYTC</sequence>
<accession>A0A0C3GTF5</accession>
<dbReference type="OrthoDB" id="2580323at2759"/>
<feature type="signal peptide" evidence="1">
    <location>
        <begin position="1"/>
        <end position="21"/>
    </location>
</feature>
<evidence type="ECO:0008006" key="4">
    <source>
        <dbReference type="Google" id="ProtNLM"/>
    </source>
</evidence>